<sequence>MALYIDEEEVWKCPKHPSKRRRTGICHVCLRERLSSLCPDCANVRPCSCYSITTTSSSSSSFSFSRFSASDSFASGTGTVGRVSNLIDTEPSFRRSRSLAIPFLRAKPPVDPDCSVRRESPKPTSPFWSLFRSSNSNGNRSKRSDMERNFTIVEHEDAKKKKDEDERKRMMRKSRSMAVDVTSDSGVADVKSSKGKGWYFPSPIKAFKQSISRGIMVQERSPLYRN</sequence>
<accession>A0A2C9U3V9</accession>
<reference evidence="3" key="1">
    <citation type="journal article" date="2016" name="Nat. Biotechnol.">
        <title>Sequencing wild and cultivated cassava and related species reveals extensive interspecific hybridization and genetic diversity.</title>
        <authorList>
            <person name="Bredeson J.V."/>
            <person name="Lyons J.B."/>
            <person name="Prochnik S.E."/>
            <person name="Wu G.A."/>
            <person name="Ha C.M."/>
            <person name="Edsinger-Gonzales E."/>
            <person name="Grimwood J."/>
            <person name="Schmutz J."/>
            <person name="Rabbi I.Y."/>
            <person name="Egesi C."/>
            <person name="Nauluvula P."/>
            <person name="Lebot V."/>
            <person name="Ndunguru J."/>
            <person name="Mkamilo G."/>
            <person name="Bart R.S."/>
            <person name="Setter T.L."/>
            <person name="Gleadow R.M."/>
            <person name="Kulakow P."/>
            <person name="Ferguson M.E."/>
            <person name="Rounsley S."/>
            <person name="Rokhsar D.S."/>
        </authorList>
    </citation>
    <scope>NUCLEOTIDE SEQUENCE [LARGE SCALE GENOMIC DNA]</scope>
    <source>
        <strain evidence="3">cv. AM560-2</strain>
    </source>
</reference>
<dbReference type="Pfam" id="PF05340">
    <property type="entry name" value="DUF740"/>
    <property type="match status" value="1"/>
</dbReference>
<organism evidence="2 3">
    <name type="scientific">Manihot esculenta</name>
    <name type="common">Cassava</name>
    <name type="synonym">Jatropha manihot</name>
    <dbReference type="NCBI Taxonomy" id="3983"/>
    <lineage>
        <taxon>Eukaryota</taxon>
        <taxon>Viridiplantae</taxon>
        <taxon>Streptophyta</taxon>
        <taxon>Embryophyta</taxon>
        <taxon>Tracheophyta</taxon>
        <taxon>Spermatophyta</taxon>
        <taxon>Magnoliopsida</taxon>
        <taxon>eudicotyledons</taxon>
        <taxon>Gunneridae</taxon>
        <taxon>Pentapetalae</taxon>
        <taxon>rosids</taxon>
        <taxon>fabids</taxon>
        <taxon>Malpighiales</taxon>
        <taxon>Euphorbiaceae</taxon>
        <taxon>Crotonoideae</taxon>
        <taxon>Manihoteae</taxon>
        <taxon>Manihot</taxon>
    </lineage>
</organism>
<dbReference type="STRING" id="3983.A0A2C9U3V9"/>
<dbReference type="OrthoDB" id="691764at2759"/>
<dbReference type="Proteomes" id="UP000091857">
    <property type="component" value="Chromosome 17"/>
</dbReference>
<gene>
    <name evidence="2" type="ORF">MANES_17G011300v8</name>
</gene>
<proteinExistence type="predicted"/>
<feature type="compositionally biased region" description="Basic and acidic residues" evidence="1">
    <location>
        <begin position="142"/>
        <end position="168"/>
    </location>
</feature>
<keyword evidence="3" id="KW-1185">Reference proteome</keyword>
<dbReference type="PANTHER" id="PTHR34197">
    <property type="entry name" value="OS04G0591300 PROTEIN"/>
    <property type="match status" value="1"/>
</dbReference>
<comment type="caution">
    <text evidence="2">The sequence shown here is derived from an EMBL/GenBank/DDBJ whole genome shotgun (WGS) entry which is preliminary data.</text>
</comment>
<feature type="region of interest" description="Disordered" evidence="1">
    <location>
        <begin position="127"/>
        <end position="192"/>
    </location>
</feature>
<dbReference type="AlphaFoldDB" id="A0A2C9U3V9"/>
<dbReference type="InterPro" id="IPR008004">
    <property type="entry name" value="OCTOPUS-like"/>
</dbReference>
<name>A0A2C9U3V9_MANES</name>
<protein>
    <submittedName>
        <fullName evidence="2">Uncharacterized protein</fullName>
    </submittedName>
</protein>
<evidence type="ECO:0000256" key="1">
    <source>
        <dbReference type="SAM" id="MobiDB-lite"/>
    </source>
</evidence>
<evidence type="ECO:0000313" key="2">
    <source>
        <dbReference type="EMBL" id="OAY24383.1"/>
    </source>
</evidence>
<dbReference type="PANTHER" id="PTHR34197:SF2">
    <property type="entry name" value="OS04G0591300 PROTEIN"/>
    <property type="match status" value="1"/>
</dbReference>
<dbReference type="OMA" id="SMFKASN"/>
<dbReference type="EMBL" id="CM004403">
    <property type="protein sequence ID" value="OAY24383.1"/>
    <property type="molecule type" value="Genomic_DNA"/>
</dbReference>
<dbReference type="Gramene" id="Manes.17G011300.1.v8.1">
    <property type="protein sequence ID" value="Manes.17G011300.1.v8.1.CDS.1"/>
    <property type="gene ID" value="Manes.17G011300.v8.1"/>
</dbReference>
<evidence type="ECO:0000313" key="3">
    <source>
        <dbReference type="Proteomes" id="UP000091857"/>
    </source>
</evidence>